<evidence type="ECO:0000313" key="1">
    <source>
        <dbReference type="EMBL" id="KXZ52679.1"/>
    </source>
</evidence>
<dbReference type="Proteomes" id="UP000075714">
    <property type="component" value="Unassembled WGS sequence"/>
</dbReference>
<reference evidence="2" key="1">
    <citation type="journal article" date="2016" name="Nat. Commun.">
        <title>The Gonium pectorale genome demonstrates co-option of cell cycle regulation during the evolution of multicellularity.</title>
        <authorList>
            <person name="Hanschen E.R."/>
            <person name="Marriage T.N."/>
            <person name="Ferris P.J."/>
            <person name="Hamaji T."/>
            <person name="Toyoda A."/>
            <person name="Fujiyama A."/>
            <person name="Neme R."/>
            <person name="Noguchi H."/>
            <person name="Minakuchi Y."/>
            <person name="Suzuki M."/>
            <person name="Kawai-Toyooka H."/>
            <person name="Smith D.R."/>
            <person name="Sparks H."/>
            <person name="Anderson J."/>
            <person name="Bakaric R."/>
            <person name="Luria V."/>
            <person name="Karger A."/>
            <person name="Kirschner M.W."/>
            <person name="Durand P.M."/>
            <person name="Michod R.E."/>
            <person name="Nozaki H."/>
            <person name="Olson B.J."/>
        </authorList>
    </citation>
    <scope>NUCLEOTIDE SEQUENCE [LARGE SCALE GENOMIC DNA]</scope>
    <source>
        <strain evidence="2">NIES-2863</strain>
    </source>
</reference>
<gene>
    <name evidence="1" type="ORF">GPECTOR_9g725</name>
</gene>
<proteinExistence type="predicted"/>
<name>A0A150GS31_GONPE</name>
<evidence type="ECO:0000313" key="2">
    <source>
        <dbReference type="Proteomes" id="UP000075714"/>
    </source>
</evidence>
<protein>
    <submittedName>
        <fullName evidence="1">Uncharacterized protein</fullName>
    </submittedName>
</protein>
<dbReference type="AlphaFoldDB" id="A0A150GS31"/>
<keyword evidence="2" id="KW-1185">Reference proteome</keyword>
<sequence length="227" mass="24897">MQQPEQQLPYIRGYVHGPGESLLAYDSVQSEADVSPDMVAKVVLAASAAKRLRESHALQPSPEVLAHIERDAAKAVQASIRKTDPTSDTTLQRILNEMTEMNTKVAEMSTEMGKMGTEMRELHQKMGQMGAELKISDNNNFLRLLNARVEGLQQPIHMLKKPVTDEHGALGSLPAAGLFPANRHQLQQVTHEKITALSTFYGESFGDGVEDLAVRKTLLAAFLGVRA</sequence>
<dbReference type="EMBL" id="LSYV01000010">
    <property type="protein sequence ID" value="KXZ52679.1"/>
    <property type="molecule type" value="Genomic_DNA"/>
</dbReference>
<accession>A0A150GS31</accession>
<organism evidence="1 2">
    <name type="scientific">Gonium pectorale</name>
    <name type="common">Green alga</name>
    <dbReference type="NCBI Taxonomy" id="33097"/>
    <lineage>
        <taxon>Eukaryota</taxon>
        <taxon>Viridiplantae</taxon>
        <taxon>Chlorophyta</taxon>
        <taxon>core chlorophytes</taxon>
        <taxon>Chlorophyceae</taxon>
        <taxon>CS clade</taxon>
        <taxon>Chlamydomonadales</taxon>
        <taxon>Volvocaceae</taxon>
        <taxon>Gonium</taxon>
    </lineage>
</organism>
<comment type="caution">
    <text evidence="1">The sequence shown here is derived from an EMBL/GenBank/DDBJ whole genome shotgun (WGS) entry which is preliminary data.</text>
</comment>